<name>A0A5E4XR96_9BURK</name>
<dbReference type="AlphaFoldDB" id="A0A5E4XR96"/>
<organism evidence="2 3">
    <name type="scientific">Pandoraea pneumonica</name>
    <dbReference type="NCBI Taxonomy" id="2508299"/>
    <lineage>
        <taxon>Bacteria</taxon>
        <taxon>Pseudomonadati</taxon>
        <taxon>Pseudomonadota</taxon>
        <taxon>Betaproteobacteria</taxon>
        <taxon>Burkholderiales</taxon>
        <taxon>Burkholderiaceae</taxon>
        <taxon>Pandoraea</taxon>
    </lineage>
</organism>
<gene>
    <name evidence="2" type="ORF">PPN31114_04046</name>
</gene>
<dbReference type="EMBL" id="CABPSK010000004">
    <property type="protein sequence ID" value="VVE38856.1"/>
    <property type="molecule type" value="Genomic_DNA"/>
</dbReference>
<evidence type="ECO:0000313" key="2">
    <source>
        <dbReference type="EMBL" id="VVE38856.1"/>
    </source>
</evidence>
<dbReference type="Proteomes" id="UP000366945">
    <property type="component" value="Unassembled WGS sequence"/>
</dbReference>
<accession>A0A5E4XR96</accession>
<evidence type="ECO:0000256" key="1">
    <source>
        <dbReference type="SAM" id="MobiDB-lite"/>
    </source>
</evidence>
<proteinExistence type="predicted"/>
<reference evidence="2 3" key="1">
    <citation type="submission" date="2019-08" db="EMBL/GenBank/DDBJ databases">
        <authorList>
            <person name="Peeters C."/>
        </authorList>
    </citation>
    <scope>NUCLEOTIDE SEQUENCE [LARGE SCALE GENOMIC DNA]</scope>
    <source>
        <strain evidence="2 3">LMG 31114</strain>
    </source>
</reference>
<sequence length="77" mass="8440">MGERWANAICVDYRNCLGDIEMPIMYFALTPIYGSIRGLGRCGLAANRVLAMDGISQPSYRADDPCDPTGSNKSNKH</sequence>
<keyword evidence="3" id="KW-1185">Reference proteome</keyword>
<evidence type="ECO:0000313" key="3">
    <source>
        <dbReference type="Proteomes" id="UP000366945"/>
    </source>
</evidence>
<protein>
    <submittedName>
        <fullName evidence="2">Uncharacterized protein</fullName>
    </submittedName>
</protein>
<feature type="region of interest" description="Disordered" evidence="1">
    <location>
        <begin position="57"/>
        <end position="77"/>
    </location>
</feature>